<dbReference type="Pfam" id="PF02770">
    <property type="entry name" value="Acyl-CoA_dh_M"/>
    <property type="match status" value="1"/>
</dbReference>
<dbReference type="RefSeq" id="WP_346245945.1">
    <property type="nucleotide sequence ID" value="NZ_JBDIZK010000003.1"/>
</dbReference>
<keyword evidence="11" id="KW-1185">Reference proteome</keyword>
<keyword evidence="4 6" id="KW-0274">FAD</keyword>
<feature type="domain" description="Acyl-CoA dehydrogenase/oxidase C-terminal" evidence="7">
    <location>
        <begin position="242"/>
        <end position="401"/>
    </location>
</feature>
<evidence type="ECO:0000256" key="2">
    <source>
        <dbReference type="ARBA" id="ARBA00009347"/>
    </source>
</evidence>
<comment type="similarity">
    <text evidence="2 6">Belongs to the acyl-CoA dehydrogenase family.</text>
</comment>
<evidence type="ECO:0000256" key="4">
    <source>
        <dbReference type="ARBA" id="ARBA00022827"/>
    </source>
</evidence>
<dbReference type="InterPro" id="IPR009100">
    <property type="entry name" value="AcylCoA_DH/oxidase_NM_dom_sf"/>
</dbReference>
<dbReference type="PANTHER" id="PTHR43292:SF3">
    <property type="entry name" value="ACYL-COA DEHYDROGENASE FADE29"/>
    <property type="match status" value="1"/>
</dbReference>
<dbReference type="Gene3D" id="2.40.110.10">
    <property type="entry name" value="Butyryl-CoA Dehydrogenase, subunit A, domain 2"/>
    <property type="match status" value="1"/>
</dbReference>
<accession>A0ABV0B5T4</accession>
<evidence type="ECO:0000313" key="10">
    <source>
        <dbReference type="EMBL" id="MEN3746954.1"/>
    </source>
</evidence>
<name>A0ABV0B5T4_9SPHN</name>
<evidence type="ECO:0000259" key="9">
    <source>
        <dbReference type="Pfam" id="PF02771"/>
    </source>
</evidence>
<evidence type="ECO:0000256" key="3">
    <source>
        <dbReference type="ARBA" id="ARBA00022630"/>
    </source>
</evidence>
<feature type="domain" description="Acyl-CoA oxidase/dehydrogenase middle" evidence="8">
    <location>
        <begin position="137"/>
        <end position="230"/>
    </location>
</feature>
<dbReference type="Pfam" id="PF02771">
    <property type="entry name" value="Acyl-CoA_dh_N"/>
    <property type="match status" value="1"/>
</dbReference>
<evidence type="ECO:0000259" key="8">
    <source>
        <dbReference type="Pfam" id="PF02770"/>
    </source>
</evidence>
<dbReference type="SUPFAM" id="SSF56645">
    <property type="entry name" value="Acyl-CoA dehydrogenase NM domain-like"/>
    <property type="match status" value="1"/>
</dbReference>
<evidence type="ECO:0000256" key="5">
    <source>
        <dbReference type="ARBA" id="ARBA00023002"/>
    </source>
</evidence>
<dbReference type="InterPro" id="IPR006091">
    <property type="entry name" value="Acyl-CoA_Oxase/DH_mid-dom"/>
</dbReference>
<organism evidence="10 11">
    <name type="scientific">Sphingomonas rustica</name>
    <dbReference type="NCBI Taxonomy" id="3103142"/>
    <lineage>
        <taxon>Bacteria</taxon>
        <taxon>Pseudomonadati</taxon>
        <taxon>Pseudomonadota</taxon>
        <taxon>Alphaproteobacteria</taxon>
        <taxon>Sphingomonadales</taxon>
        <taxon>Sphingomonadaceae</taxon>
        <taxon>Sphingomonas</taxon>
    </lineage>
</organism>
<comment type="cofactor">
    <cofactor evidence="1 6">
        <name>FAD</name>
        <dbReference type="ChEBI" id="CHEBI:57692"/>
    </cofactor>
</comment>
<proteinExistence type="inferred from homology"/>
<dbReference type="InterPro" id="IPR013786">
    <property type="entry name" value="AcylCoA_DH/ox_N"/>
</dbReference>
<dbReference type="PANTHER" id="PTHR43292">
    <property type="entry name" value="ACYL-COA DEHYDROGENASE"/>
    <property type="match status" value="1"/>
</dbReference>
<dbReference type="InterPro" id="IPR036250">
    <property type="entry name" value="AcylCo_DH-like_C"/>
</dbReference>
<protein>
    <submittedName>
        <fullName evidence="10">Acyl-CoA dehydrogenase family protein</fullName>
    </submittedName>
</protein>
<dbReference type="EMBL" id="JBDIZK010000003">
    <property type="protein sequence ID" value="MEN3746954.1"/>
    <property type="molecule type" value="Genomic_DNA"/>
</dbReference>
<dbReference type="Pfam" id="PF00441">
    <property type="entry name" value="Acyl-CoA_dh_1"/>
    <property type="match status" value="1"/>
</dbReference>
<keyword evidence="5 6" id="KW-0560">Oxidoreductase</keyword>
<evidence type="ECO:0000313" key="11">
    <source>
        <dbReference type="Proteomes" id="UP001427805"/>
    </source>
</evidence>
<dbReference type="InterPro" id="IPR037069">
    <property type="entry name" value="AcylCoA_DH/ox_N_sf"/>
</dbReference>
<dbReference type="InterPro" id="IPR046373">
    <property type="entry name" value="Acyl-CoA_Oxase/DH_mid-dom_sf"/>
</dbReference>
<gene>
    <name evidence="10" type="ORF">TPR58_07230</name>
</gene>
<reference evidence="10 11" key="1">
    <citation type="submission" date="2024-05" db="EMBL/GenBank/DDBJ databases">
        <title>Sphingomonas sp. HF-S3 16S ribosomal RNA gene Genome sequencing and assembly.</title>
        <authorList>
            <person name="Lee H."/>
        </authorList>
    </citation>
    <scope>NUCLEOTIDE SEQUENCE [LARGE SCALE GENOMIC DNA]</scope>
    <source>
        <strain evidence="10 11">HF-S3</strain>
    </source>
</reference>
<dbReference type="Gene3D" id="1.10.540.10">
    <property type="entry name" value="Acyl-CoA dehydrogenase/oxidase, N-terminal domain"/>
    <property type="match status" value="1"/>
</dbReference>
<comment type="caution">
    <text evidence="10">The sequence shown here is derived from an EMBL/GenBank/DDBJ whole genome shotgun (WGS) entry which is preliminary data.</text>
</comment>
<evidence type="ECO:0000256" key="6">
    <source>
        <dbReference type="RuleBase" id="RU362125"/>
    </source>
</evidence>
<evidence type="ECO:0000256" key="1">
    <source>
        <dbReference type="ARBA" id="ARBA00001974"/>
    </source>
</evidence>
<dbReference type="InterPro" id="IPR009075">
    <property type="entry name" value="AcylCo_DH/oxidase_C"/>
</dbReference>
<dbReference type="SUPFAM" id="SSF47203">
    <property type="entry name" value="Acyl-CoA dehydrogenase C-terminal domain-like"/>
    <property type="match status" value="1"/>
</dbReference>
<dbReference type="Proteomes" id="UP001427805">
    <property type="component" value="Unassembled WGS sequence"/>
</dbReference>
<keyword evidence="3 6" id="KW-0285">Flavoprotein</keyword>
<sequence>MASAATIDAPATPLDAFRTEVRDWIAGNFPQTLKGKDRGLSAVEGPVEETPEETRWREALGGKGWTVPTWPKDYGGGGLGRAEARVVQEELARAGATNPVAGTMGVMMFGPTLLEYGSEAQKREHIPAIAMGTVRWCQGYSEPGAGSDLASLQTFAEDAGDHYVVNGQKTWTSGGQWADKCFMIVRTDKSKKHEGITFLLCDMDAPGVETRPIRLISGASPFCETFFTDVRVPKTNRVGEEGQGWTIGKRLLQHERNSLSGGGSTAGRMFSGPPLSEIAKKTVGVDGEGRIADSELRTRIIRHDMDARAFMLTLRRAQMEAKSNQGPSAATSIMKNVGARIMQERSELLIEIRGLAGLGWEGEGFSEDELAQVRMWLFGKAVSIYGGSTEIQNNVIAKRILGMLDHQ</sequence>
<evidence type="ECO:0000259" key="7">
    <source>
        <dbReference type="Pfam" id="PF00441"/>
    </source>
</evidence>
<dbReference type="Gene3D" id="1.20.140.10">
    <property type="entry name" value="Butyryl-CoA Dehydrogenase, subunit A, domain 3"/>
    <property type="match status" value="1"/>
</dbReference>
<feature type="domain" description="Acyl-CoA dehydrogenase/oxidase N-terminal" evidence="9">
    <location>
        <begin position="49"/>
        <end position="132"/>
    </location>
</feature>
<dbReference type="InterPro" id="IPR052161">
    <property type="entry name" value="Mycobact_Acyl-CoA_DH"/>
</dbReference>